<sequence>MNSAHRRALTRLLLSQHPLAVERMRYKSRYHRVDIPREQRLCRFGCHQVENVEHAILHCTAKPELEERRHQFVVKVAAKEPRLHAITPGNATTVLRALIFRRDTVCQVAKLAHQVFEWFDKTPMVWPDVQG</sequence>
<proteinExistence type="predicted"/>
<name>A0AAD7A0H9_9AGAR</name>
<evidence type="ECO:0000313" key="2">
    <source>
        <dbReference type="Proteomes" id="UP001218218"/>
    </source>
</evidence>
<gene>
    <name evidence="1" type="ORF">DFH08DRAFT_870234</name>
</gene>
<evidence type="ECO:0000313" key="1">
    <source>
        <dbReference type="EMBL" id="KAJ7347091.1"/>
    </source>
</evidence>
<reference evidence="1" key="1">
    <citation type="submission" date="2023-03" db="EMBL/GenBank/DDBJ databases">
        <title>Massive genome expansion in bonnet fungi (Mycena s.s.) driven by repeated elements and novel gene families across ecological guilds.</title>
        <authorList>
            <consortium name="Lawrence Berkeley National Laboratory"/>
            <person name="Harder C.B."/>
            <person name="Miyauchi S."/>
            <person name="Viragh M."/>
            <person name="Kuo A."/>
            <person name="Thoen E."/>
            <person name="Andreopoulos B."/>
            <person name="Lu D."/>
            <person name="Skrede I."/>
            <person name="Drula E."/>
            <person name="Henrissat B."/>
            <person name="Morin E."/>
            <person name="Kohler A."/>
            <person name="Barry K."/>
            <person name="LaButti K."/>
            <person name="Morin E."/>
            <person name="Salamov A."/>
            <person name="Lipzen A."/>
            <person name="Mereny Z."/>
            <person name="Hegedus B."/>
            <person name="Baldrian P."/>
            <person name="Stursova M."/>
            <person name="Weitz H."/>
            <person name="Taylor A."/>
            <person name="Grigoriev I.V."/>
            <person name="Nagy L.G."/>
            <person name="Martin F."/>
            <person name="Kauserud H."/>
        </authorList>
    </citation>
    <scope>NUCLEOTIDE SEQUENCE</scope>
    <source>
        <strain evidence="1">CBHHK002</strain>
    </source>
</reference>
<protein>
    <recommendedName>
        <fullName evidence="3">Reverse transcriptase</fullName>
    </recommendedName>
</protein>
<dbReference type="Proteomes" id="UP001218218">
    <property type="component" value="Unassembled WGS sequence"/>
</dbReference>
<accession>A0AAD7A0H9</accession>
<organism evidence="1 2">
    <name type="scientific">Mycena albidolilacea</name>
    <dbReference type="NCBI Taxonomy" id="1033008"/>
    <lineage>
        <taxon>Eukaryota</taxon>
        <taxon>Fungi</taxon>
        <taxon>Dikarya</taxon>
        <taxon>Basidiomycota</taxon>
        <taxon>Agaricomycotina</taxon>
        <taxon>Agaricomycetes</taxon>
        <taxon>Agaricomycetidae</taxon>
        <taxon>Agaricales</taxon>
        <taxon>Marasmiineae</taxon>
        <taxon>Mycenaceae</taxon>
        <taxon>Mycena</taxon>
    </lineage>
</organism>
<keyword evidence="2" id="KW-1185">Reference proteome</keyword>
<dbReference type="EMBL" id="JARIHO010000020">
    <property type="protein sequence ID" value="KAJ7347091.1"/>
    <property type="molecule type" value="Genomic_DNA"/>
</dbReference>
<evidence type="ECO:0008006" key="3">
    <source>
        <dbReference type="Google" id="ProtNLM"/>
    </source>
</evidence>
<dbReference type="AlphaFoldDB" id="A0AAD7A0H9"/>
<comment type="caution">
    <text evidence="1">The sequence shown here is derived from an EMBL/GenBank/DDBJ whole genome shotgun (WGS) entry which is preliminary data.</text>
</comment>